<evidence type="ECO:0000256" key="1">
    <source>
        <dbReference type="ARBA" id="ARBA00004141"/>
    </source>
</evidence>
<keyword evidence="6" id="KW-1003">Cell membrane</keyword>
<gene>
    <name evidence="7" type="ORF">GFC01_12655</name>
</gene>
<feature type="transmembrane region" description="Helical" evidence="6">
    <location>
        <begin position="183"/>
        <end position="204"/>
    </location>
</feature>
<keyword evidence="5 6" id="KW-0472">Membrane</keyword>
<dbReference type="GO" id="GO:0005886">
    <property type="term" value="C:plasma membrane"/>
    <property type="evidence" value="ECO:0007669"/>
    <property type="project" value="UniProtKB-SubCell"/>
</dbReference>
<feature type="transmembrane region" description="Helical" evidence="6">
    <location>
        <begin position="316"/>
        <end position="341"/>
    </location>
</feature>
<feature type="transmembrane region" description="Helical" evidence="6">
    <location>
        <begin position="85"/>
        <end position="110"/>
    </location>
</feature>
<evidence type="ECO:0000256" key="2">
    <source>
        <dbReference type="ARBA" id="ARBA00009142"/>
    </source>
</evidence>
<evidence type="ECO:0000256" key="3">
    <source>
        <dbReference type="ARBA" id="ARBA00022692"/>
    </source>
</evidence>
<dbReference type="InterPro" id="IPR051598">
    <property type="entry name" value="TSUP/Inactive_protease-like"/>
</dbReference>
<reference evidence="7 8" key="1">
    <citation type="submission" date="2019-10" db="EMBL/GenBank/DDBJ databases">
        <title>Comparative genomics of sulfur disproportionating microorganisms.</title>
        <authorList>
            <person name="Ward L.M."/>
            <person name="Bertran E."/>
            <person name="Johnston D."/>
        </authorList>
    </citation>
    <scope>NUCLEOTIDE SEQUENCE [LARGE SCALE GENOMIC DNA]</scope>
    <source>
        <strain evidence="7 8">DSM 14055</strain>
    </source>
</reference>
<organism evidence="7 8">
    <name type="scientific">Desulfofundulus thermobenzoicus</name>
    <dbReference type="NCBI Taxonomy" id="29376"/>
    <lineage>
        <taxon>Bacteria</taxon>
        <taxon>Bacillati</taxon>
        <taxon>Bacillota</taxon>
        <taxon>Clostridia</taxon>
        <taxon>Eubacteriales</taxon>
        <taxon>Peptococcaceae</taxon>
        <taxon>Desulfofundulus</taxon>
    </lineage>
</organism>
<feature type="transmembrane region" description="Helical" evidence="6">
    <location>
        <begin position="384"/>
        <end position="411"/>
    </location>
</feature>
<accession>A0A6N7ISR3</accession>
<dbReference type="PANTHER" id="PTHR43701:SF12">
    <property type="entry name" value="MEMBRANE TRANSPORTER PROTEIN YTNM-RELATED"/>
    <property type="match status" value="1"/>
</dbReference>
<name>A0A6N7ISR3_9FIRM</name>
<feature type="transmembrane region" description="Helical" evidence="6">
    <location>
        <begin position="252"/>
        <end position="271"/>
    </location>
</feature>
<dbReference type="AlphaFoldDB" id="A0A6N7ISR3"/>
<evidence type="ECO:0000256" key="5">
    <source>
        <dbReference type="ARBA" id="ARBA00023136"/>
    </source>
</evidence>
<feature type="transmembrane region" description="Helical" evidence="6">
    <location>
        <begin position="43"/>
        <end position="65"/>
    </location>
</feature>
<feature type="transmembrane region" description="Helical" evidence="6">
    <location>
        <begin position="283"/>
        <end position="304"/>
    </location>
</feature>
<comment type="subcellular location">
    <subcellularLocation>
        <location evidence="6">Cell membrane</location>
        <topology evidence="6">Multi-pass membrane protein</topology>
    </subcellularLocation>
    <subcellularLocation>
        <location evidence="1">Membrane</location>
        <topology evidence="1">Multi-pass membrane protein</topology>
    </subcellularLocation>
</comment>
<dbReference type="PANTHER" id="PTHR43701">
    <property type="entry name" value="MEMBRANE TRANSPORTER PROTEIN MJ0441-RELATED"/>
    <property type="match status" value="1"/>
</dbReference>
<proteinExistence type="inferred from homology"/>
<dbReference type="RefSeq" id="WP_152947516.1">
    <property type="nucleotide sequence ID" value="NZ_WHYR01000038.1"/>
</dbReference>
<keyword evidence="4 6" id="KW-1133">Transmembrane helix</keyword>
<keyword evidence="8" id="KW-1185">Reference proteome</keyword>
<keyword evidence="3 6" id="KW-0812">Transmembrane</keyword>
<dbReference type="Proteomes" id="UP000441717">
    <property type="component" value="Unassembled WGS sequence"/>
</dbReference>
<feature type="transmembrane region" description="Helical" evidence="6">
    <location>
        <begin position="353"/>
        <end position="372"/>
    </location>
</feature>
<evidence type="ECO:0000313" key="7">
    <source>
        <dbReference type="EMBL" id="MQL53090.1"/>
    </source>
</evidence>
<dbReference type="EMBL" id="WHYR01000038">
    <property type="protein sequence ID" value="MQL53090.1"/>
    <property type="molecule type" value="Genomic_DNA"/>
</dbReference>
<dbReference type="InterPro" id="IPR002781">
    <property type="entry name" value="TM_pro_TauE-like"/>
</dbReference>
<sequence>MGILKRMAGAGLKTGEVLAAMGRAQANWELEMSRVILGRRWKLLLVALLPVLLGVGMEMATAASLPGYIGGDKAYMPSFVTTSMFVGSIFVGIMAGLITGVIGAGGGYVLTPALMSIGVKGIMAVGTDQFHLFAKAIMGTVIHRKMGNVNFWIAVWFVLGSVTGASVGGVLNRSIYQKSPALSDAFISSVYVIMLGILGAYALMDWVRARKSSGADASGQATITSFARWLQSLPLKPRVRFDEDMVPGGRSLAVYPIIICGFIVGFVASIMGVGGGFLTFPMFVYGLGVSTFTTVGTDILQIIFTTGYSSIVQYAAYGYVFYSVAMGMLLGSLVGVQLGALVTKMVKGATIRAFYALTILAGFVNRICALPGKLNSVGWINLNASAAAIINSVGTVIFFALVGIFSLWILVAFFKGAGRIREAERAALAGSGSVGAGH</sequence>
<comment type="caution">
    <text evidence="7">The sequence shown here is derived from an EMBL/GenBank/DDBJ whole genome shotgun (WGS) entry which is preliminary data.</text>
</comment>
<dbReference type="Pfam" id="PF01925">
    <property type="entry name" value="TauE"/>
    <property type="match status" value="1"/>
</dbReference>
<feature type="transmembrane region" description="Helical" evidence="6">
    <location>
        <begin position="149"/>
        <end position="171"/>
    </location>
</feature>
<evidence type="ECO:0000256" key="6">
    <source>
        <dbReference type="RuleBase" id="RU363041"/>
    </source>
</evidence>
<evidence type="ECO:0000313" key="8">
    <source>
        <dbReference type="Proteomes" id="UP000441717"/>
    </source>
</evidence>
<protein>
    <recommendedName>
        <fullName evidence="6">Probable membrane transporter protein</fullName>
    </recommendedName>
</protein>
<evidence type="ECO:0000256" key="4">
    <source>
        <dbReference type="ARBA" id="ARBA00022989"/>
    </source>
</evidence>
<dbReference type="OrthoDB" id="9779078at2"/>
<comment type="similarity">
    <text evidence="2 6">Belongs to the 4-toluene sulfonate uptake permease (TSUP) (TC 2.A.102) family.</text>
</comment>